<feature type="region of interest" description="Disordered" evidence="1">
    <location>
        <begin position="1"/>
        <end position="30"/>
    </location>
</feature>
<gene>
    <name evidence="2" type="ORF">BJY24_002142</name>
</gene>
<proteinExistence type="predicted"/>
<reference evidence="2 3" key="1">
    <citation type="submission" date="2020-08" db="EMBL/GenBank/DDBJ databases">
        <title>Sequencing the genomes of 1000 actinobacteria strains.</title>
        <authorList>
            <person name="Klenk H.-P."/>
        </authorList>
    </citation>
    <scope>NUCLEOTIDE SEQUENCE [LARGE SCALE GENOMIC DNA]</scope>
    <source>
        <strain evidence="2 3">DSM 43582</strain>
    </source>
</reference>
<dbReference type="EMBL" id="JACHIT010000001">
    <property type="protein sequence ID" value="MBB5913275.1"/>
    <property type="molecule type" value="Genomic_DNA"/>
</dbReference>
<sequence length="66" mass="7633">MPRLERIAADPTVGHSEPGRRKRPLTAEQLVERHRKLPRVDGKTLRAEAEEFFGDQDRVGYDEPNH</sequence>
<name>A0A7W9UI23_9NOCA</name>
<evidence type="ECO:0000313" key="2">
    <source>
        <dbReference type="EMBL" id="MBB5913275.1"/>
    </source>
</evidence>
<evidence type="ECO:0000256" key="1">
    <source>
        <dbReference type="SAM" id="MobiDB-lite"/>
    </source>
</evidence>
<dbReference type="RefSeq" id="WP_157185342.1">
    <property type="nucleotide sequence ID" value="NZ_JACHIT010000001.1"/>
</dbReference>
<keyword evidence="3" id="KW-1185">Reference proteome</keyword>
<protein>
    <submittedName>
        <fullName evidence="2">Uncharacterized protein</fullName>
    </submittedName>
</protein>
<dbReference type="AlphaFoldDB" id="A0A7W9UI23"/>
<evidence type="ECO:0000313" key="3">
    <source>
        <dbReference type="Proteomes" id="UP000540412"/>
    </source>
</evidence>
<organism evidence="2 3">
    <name type="scientific">Nocardia transvalensis</name>
    <dbReference type="NCBI Taxonomy" id="37333"/>
    <lineage>
        <taxon>Bacteria</taxon>
        <taxon>Bacillati</taxon>
        <taxon>Actinomycetota</taxon>
        <taxon>Actinomycetes</taxon>
        <taxon>Mycobacteriales</taxon>
        <taxon>Nocardiaceae</taxon>
        <taxon>Nocardia</taxon>
    </lineage>
</organism>
<comment type="caution">
    <text evidence="2">The sequence shown here is derived from an EMBL/GenBank/DDBJ whole genome shotgun (WGS) entry which is preliminary data.</text>
</comment>
<accession>A0A7W9UI23</accession>
<dbReference type="Proteomes" id="UP000540412">
    <property type="component" value="Unassembled WGS sequence"/>
</dbReference>